<evidence type="ECO:0000256" key="7">
    <source>
        <dbReference type="ARBA" id="ARBA00034138"/>
    </source>
</evidence>
<keyword evidence="3" id="KW-0210">Decarboxylase</keyword>
<comment type="catalytic activity">
    <reaction evidence="9">
        <text>L-ornithine + H(+) = putrescine + CO2</text>
        <dbReference type="Rhea" id="RHEA:22964"/>
        <dbReference type="ChEBI" id="CHEBI:15378"/>
        <dbReference type="ChEBI" id="CHEBI:16526"/>
        <dbReference type="ChEBI" id="CHEBI:46911"/>
        <dbReference type="ChEBI" id="CHEBI:326268"/>
        <dbReference type="EC" id="4.1.1.17"/>
    </reaction>
</comment>
<comment type="subunit">
    <text evidence="8">Homodimer. Only the dimer is catalytically active, as the active sites are constructed of residues from both monomers.</text>
</comment>
<dbReference type="GO" id="GO:0033387">
    <property type="term" value="P:putrescine biosynthetic process from arginine, via ornithine"/>
    <property type="evidence" value="ECO:0007669"/>
    <property type="project" value="TreeGrafter"/>
</dbReference>
<dbReference type="Pfam" id="PF02784">
    <property type="entry name" value="Orn_Arg_deC_N"/>
    <property type="match status" value="1"/>
</dbReference>
<protein>
    <recommendedName>
        <fullName evidence="7">ornithine decarboxylase</fullName>
        <ecNumber evidence="7">4.1.1.17</ecNumber>
    </recommendedName>
</protein>
<dbReference type="Gene3D" id="2.40.37.10">
    <property type="entry name" value="Lyase, Ornithine Decarboxylase, Chain A, domain 1"/>
    <property type="match status" value="1"/>
</dbReference>
<evidence type="ECO:0000313" key="13">
    <source>
        <dbReference type="Proteomes" id="UP001194746"/>
    </source>
</evidence>
<dbReference type="SUPFAM" id="SSF50621">
    <property type="entry name" value="Alanine racemase C-terminal domain-like"/>
    <property type="match status" value="1"/>
</dbReference>
<keyword evidence="13" id="KW-1185">Reference proteome</keyword>
<dbReference type="AlphaFoldDB" id="A0AAD4GNZ7"/>
<evidence type="ECO:0000259" key="11">
    <source>
        <dbReference type="Pfam" id="PF02784"/>
    </source>
</evidence>
<dbReference type="Gene3D" id="3.20.20.10">
    <property type="entry name" value="Alanine racemase"/>
    <property type="match status" value="1"/>
</dbReference>
<dbReference type="InterPro" id="IPR022644">
    <property type="entry name" value="De-COase2_N"/>
</dbReference>
<dbReference type="FunFam" id="3.20.20.10:FF:000005">
    <property type="entry name" value="Ornithine decarboxylase"/>
    <property type="match status" value="1"/>
</dbReference>
<feature type="domain" description="Orn/DAP/Arg decarboxylase 2 N-terminal" evidence="11">
    <location>
        <begin position="34"/>
        <end position="262"/>
    </location>
</feature>
<comment type="cofactor">
    <cofactor evidence="1 10">
        <name>pyridoxal 5'-phosphate</name>
        <dbReference type="ChEBI" id="CHEBI:597326"/>
    </cofactor>
</comment>
<dbReference type="GO" id="GO:0005737">
    <property type="term" value="C:cytoplasm"/>
    <property type="evidence" value="ECO:0007669"/>
    <property type="project" value="TreeGrafter"/>
</dbReference>
<dbReference type="InterPro" id="IPR022653">
    <property type="entry name" value="De-COase2_pyr-phos_BS"/>
</dbReference>
<dbReference type="Proteomes" id="UP001194746">
    <property type="component" value="Unassembled WGS sequence"/>
</dbReference>
<dbReference type="PROSITE" id="PS00879">
    <property type="entry name" value="ODR_DC_2_2"/>
    <property type="match status" value="1"/>
</dbReference>
<dbReference type="PRINTS" id="PR01179">
    <property type="entry name" value="ODADCRBXLASE"/>
</dbReference>
<dbReference type="InterPro" id="IPR009006">
    <property type="entry name" value="Ala_racemase/Decarboxylase_C"/>
</dbReference>
<evidence type="ECO:0000256" key="8">
    <source>
        <dbReference type="ARBA" id="ARBA00046672"/>
    </source>
</evidence>
<evidence type="ECO:0000256" key="10">
    <source>
        <dbReference type="PIRSR" id="PIRSR600183-50"/>
    </source>
</evidence>
<dbReference type="EC" id="4.1.1.17" evidence="7"/>
<sequence>MSRLIDLAIESHLLNFKHNGLNAAEDDPFFVMDLGEVTRQHRRWRLHMPGVHPFYAVKCNSDPPLLRLLAEKGTGFDCASVEEMRSVLGLGVDPARIIFANPCKSASSLVFARQAGVNLTTFDNLDELETIKSYHPDCRLVLRIFAYDKDALLNLSQKFGAPEESVLSLLQRARELDLNVMGVSFHVGTGACNAMPYLLAIQQAKGVFEQAQKLGHRMSLLDLGGGFQDYNFEQIARSLRGALGDGFPSDTRIIAEPGRYYARSAYTLACKVMSRRRQIGSLAKLKPDMLYQNDGVYGSFMNVLIEKETIQPFLVPGSRHGSKRQSGPHCYSIWGPTCDSVDCVVNQTIIESEVKVGDWLKYKNMGATQFNGFSKPRVVAYVDSESQDYQKEASCLGIPLPVEKGCVESITAWVAQESLKA</sequence>
<dbReference type="SUPFAM" id="SSF51419">
    <property type="entry name" value="PLP-binding barrel"/>
    <property type="match status" value="1"/>
</dbReference>
<evidence type="ECO:0000256" key="9">
    <source>
        <dbReference type="ARBA" id="ARBA00049127"/>
    </source>
</evidence>
<feature type="active site" description="Proton donor" evidence="10">
    <location>
        <position position="338"/>
    </location>
</feature>
<comment type="similarity">
    <text evidence="2">Belongs to the Orn/Lys/Arg decarboxylase class-II family.</text>
</comment>
<keyword evidence="5" id="KW-0456">Lyase</keyword>
<keyword evidence="4 10" id="KW-0663">Pyridoxal phosphate</keyword>
<dbReference type="GO" id="GO:0004586">
    <property type="term" value="F:ornithine decarboxylase activity"/>
    <property type="evidence" value="ECO:0007669"/>
    <property type="project" value="UniProtKB-EC"/>
</dbReference>
<feature type="modified residue" description="N6-(pyridoxal phosphate)lysine" evidence="10">
    <location>
        <position position="58"/>
    </location>
</feature>
<dbReference type="InterPro" id="IPR029066">
    <property type="entry name" value="PLP-binding_barrel"/>
</dbReference>
<evidence type="ECO:0000256" key="4">
    <source>
        <dbReference type="ARBA" id="ARBA00022898"/>
    </source>
</evidence>
<proteinExistence type="inferred from homology"/>
<dbReference type="InterPro" id="IPR000183">
    <property type="entry name" value="Orn/DAP/Arg_de-COase"/>
</dbReference>
<evidence type="ECO:0000313" key="12">
    <source>
        <dbReference type="EMBL" id="KAF9883916.1"/>
    </source>
</evidence>
<reference evidence="12" key="1">
    <citation type="journal article" date="2019" name="Beilstein J. Org. Chem.">
        <title>Nanangenines: drimane sesquiterpenoids as the dominant metabolite cohort of a novel Australian fungus, Aspergillus nanangensis.</title>
        <authorList>
            <person name="Lacey H.J."/>
            <person name="Gilchrist C.L.M."/>
            <person name="Crombie A."/>
            <person name="Kalaitzis J.A."/>
            <person name="Vuong D."/>
            <person name="Rutledge P.J."/>
            <person name="Turner P."/>
            <person name="Pitt J.I."/>
            <person name="Lacey E."/>
            <person name="Chooi Y.H."/>
            <person name="Piggott A.M."/>
        </authorList>
    </citation>
    <scope>NUCLEOTIDE SEQUENCE</scope>
    <source>
        <strain evidence="12">MST-FP2251</strain>
    </source>
</reference>
<gene>
    <name evidence="12" type="ORF">FE257_002659</name>
</gene>
<dbReference type="PANTHER" id="PTHR11482:SF6">
    <property type="entry name" value="ORNITHINE DECARBOXYLASE 1-RELATED"/>
    <property type="match status" value="1"/>
</dbReference>
<dbReference type="PANTHER" id="PTHR11482">
    <property type="entry name" value="ARGININE/DIAMINOPIMELATE/ORNITHINE DECARBOXYLASE"/>
    <property type="match status" value="1"/>
</dbReference>
<evidence type="ECO:0000256" key="2">
    <source>
        <dbReference type="ARBA" id="ARBA00008872"/>
    </source>
</evidence>
<dbReference type="CDD" id="cd00622">
    <property type="entry name" value="PLPDE_III_ODC"/>
    <property type="match status" value="1"/>
</dbReference>
<name>A0AAD4GNZ7_ASPNN</name>
<evidence type="ECO:0000256" key="6">
    <source>
        <dbReference type="ARBA" id="ARBA00034115"/>
    </source>
</evidence>
<dbReference type="EMBL" id="VCAU01000142">
    <property type="protein sequence ID" value="KAF9883916.1"/>
    <property type="molecule type" value="Genomic_DNA"/>
</dbReference>
<evidence type="ECO:0000256" key="1">
    <source>
        <dbReference type="ARBA" id="ARBA00001933"/>
    </source>
</evidence>
<reference evidence="12" key="2">
    <citation type="submission" date="2020-02" db="EMBL/GenBank/DDBJ databases">
        <authorList>
            <person name="Gilchrist C.L.M."/>
            <person name="Chooi Y.-H."/>
        </authorList>
    </citation>
    <scope>NUCLEOTIDE SEQUENCE</scope>
    <source>
        <strain evidence="12">MST-FP2251</strain>
    </source>
</reference>
<dbReference type="InterPro" id="IPR002433">
    <property type="entry name" value="Orn_de-COase"/>
</dbReference>
<evidence type="ECO:0000256" key="3">
    <source>
        <dbReference type="ARBA" id="ARBA00022793"/>
    </source>
</evidence>
<comment type="pathway">
    <text evidence="6">Amine and polyamine biosynthesis; putrescine biosynthesis via L-ornithine pathway; putrescine from L-ornithine: step 1/1.</text>
</comment>
<dbReference type="InterPro" id="IPR022657">
    <property type="entry name" value="De-COase2_CS"/>
</dbReference>
<accession>A0AAD4GNZ7</accession>
<dbReference type="PROSITE" id="PS00878">
    <property type="entry name" value="ODR_DC_2_1"/>
    <property type="match status" value="1"/>
</dbReference>
<dbReference type="PRINTS" id="PR01182">
    <property type="entry name" value="ORNDCRBXLASE"/>
</dbReference>
<comment type="caution">
    <text evidence="12">The sequence shown here is derived from an EMBL/GenBank/DDBJ whole genome shotgun (WGS) entry which is preliminary data.</text>
</comment>
<evidence type="ECO:0000256" key="5">
    <source>
        <dbReference type="ARBA" id="ARBA00023239"/>
    </source>
</evidence>
<organism evidence="12 13">
    <name type="scientific">Aspergillus nanangensis</name>
    <dbReference type="NCBI Taxonomy" id="2582783"/>
    <lineage>
        <taxon>Eukaryota</taxon>
        <taxon>Fungi</taxon>
        <taxon>Dikarya</taxon>
        <taxon>Ascomycota</taxon>
        <taxon>Pezizomycotina</taxon>
        <taxon>Eurotiomycetes</taxon>
        <taxon>Eurotiomycetidae</taxon>
        <taxon>Eurotiales</taxon>
        <taxon>Aspergillaceae</taxon>
        <taxon>Aspergillus</taxon>
        <taxon>Aspergillus subgen. Circumdati</taxon>
    </lineage>
</organism>